<evidence type="ECO:0000313" key="8">
    <source>
        <dbReference type="EMBL" id="MBO1868909.1"/>
    </source>
</evidence>
<dbReference type="CDD" id="cd17319">
    <property type="entry name" value="MFS_ExuT_GudP_like"/>
    <property type="match status" value="1"/>
</dbReference>
<feature type="transmembrane region" description="Helical" evidence="6">
    <location>
        <begin position="282"/>
        <end position="301"/>
    </location>
</feature>
<dbReference type="InterPro" id="IPR011701">
    <property type="entry name" value="MFS"/>
</dbReference>
<dbReference type="SUPFAM" id="SSF103473">
    <property type="entry name" value="MFS general substrate transporter"/>
    <property type="match status" value="1"/>
</dbReference>
<dbReference type="PANTHER" id="PTHR43791:SF36">
    <property type="entry name" value="TRANSPORTER, PUTATIVE (AFU_ORTHOLOGUE AFUA_6G08340)-RELATED"/>
    <property type="match status" value="1"/>
</dbReference>
<reference evidence="8" key="1">
    <citation type="submission" date="2021-03" db="EMBL/GenBank/DDBJ databases">
        <title>Whole Genome Sequence of Bradyrhizobium sp. Strain 144S4.</title>
        <authorList>
            <person name="Bromfield E.S.P."/>
            <person name="Cloutier S."/>
        </authorList>
    </citation>
    <scope>NUCLEOTIDE SEQUENCE [LARGE SCALE GENOMIC DNA]</scope>
    <source>
        <strain evidence="8">144S4</strain>
    </source>
</reference>
<dbReference type="GO" id="GO:0022857">
    <property type="term" value="F:transmembrane transporter activity"/>
    <property type="evidence" value="ECO:0007669"/>
    <property type="project" value="InterPro"/>
</dbReference>
<comment type="caution">
    <text evidence="8">The sequence shown here is derived from an EMBL/GenBank/DDBJ whole genome shotgun (WGS) entry which is preliminary data.</text>
</comment>
<feature type="transmembrane region" description="Helical" evidence="6">
    <location>
        <begin position="52"/>
        <end position="73"/>
    </location>
</feature>
<evidence type="ECO:0000256" key="3">
    <source>
        <dbReference type="ARBA" id="ARBA00022692"/>
    </source>
</evidence>
<name>A0A939MK26_9BRAD</name>
<keyword evidence="3 6" id="KW-0812">Transmembrane</keyword>
<dbReference type="FunFam" id="1.20.1250.20:FF:000018">
    <property type="entry name" value="MFS transporter permease"/>
    <property type="match status" value="1"/>
</dbReference>
<sequence>MEMTEINQGATIKNVFIRLMPVLFISYILAYIDRINIGFAALKMNPDLGISSYIYGFGADVFFFGYFIFEIPSNLMLEKVGARRWIARIMISWGVLSAGMAFVQDPTSFIVARFFLGVAEAGFFPGVILYLTYWFPQQYRARIIAALMVAIPVSLALGAPLSTAVLQMDGIAGLKGWQWLFIIEGVPAILFGLVFLAVMPDRPRDAKWLGTEERAWLQETIEREHKAVAAVHGTKALQAFADPRLLALAFIYFANTTANLGLAFFLPQILKKLGLSDMQTGLLTAIPYIFGTVGIIIFGYVSDKYKERRYTLFAALALTGFGLVGSGLLTGSFLAVAVMALAAIGIYGTKAPFWPLPSMFLTGSAAAGGIALINSIGNLGGFVGPYMVGWIRETTHSYQSGLYFLGLLALIAAALTLLVVNARFTQARRTAPGASPAGIRGA</sequence>
<feature type="transmembrane region" description="Helical" evidence="6">
    <location>
        <begin position="366"/>
        <end position="388"/>
    </location>
</feature>
<feature type="transmembrane region" description="Helical" evidence="6">
    <location>
        <begin position="400"/>
        <end position="420"/>
    </location>
</feature>
<feature type="transmembrane region" description="Helical" evidence="6">
    <location>
        <begin position="177"/>
        <end position="198"/>
    </location>
</feature>
<evidence type="ECO:0000256" key="2">
    <source>
        <dbReference type="ARBA" id="ARBA00022448"/>
    </source>
</evidence>
<keyword evidence="5 6" id="KW-0472">Membrane</keyword>
<evidence type="ECO:0000256" key="5">
    <source>
        <dbReference type="ARBA" id="ARBA00023136"/>
    </source>
</evidence>
<evidence type="ECO:0000259" key="7">
    <source>
        <dbReference type="PROSITE" id="PS50850"/>
    </source>
</evidence>
<feature type="transmembrane region" description="Helical" evidence="6">
    <location>
        <begin position="313"/>
        <end position="346"/>
    </location>
</feature>
<evidence type="ECO:0000256" key="6">
    <source>
        <dbReference type="SAM" id="Phobius"/>
    </source>
</evidence>
<dbReference type="Pfam" id="PF07690">
    <property type="entry name" value="MFS_1"/>
    <property type="match status" value="1"/>
</dbReference>
<dbReference type="EMBL" id="JAGEMI010000002">
    <property type="protein sequence ID" value="MBO1868909.1"/>
    <property type="molecule type" value="Genomic_DNA"/>
</dbReference>
<feature type="domain" description="Major facilitator superfamily (MFS) profile" evidence="7">
    <location>
        <begin position="19"/>
        <end position="424"/>
    </location>
</feature>
<feature type="transmembrane region" description="Helical" evidence="6">
    <location>
        <begin position="245"/>
        <end position="270"/>
    </location>
</feature>
<feature type="transmembrane region" description="Helical" evidence="6">
    <location>
        <begin position="109"/>
        <end position="131"/>
    </location>
</feature>
<dbReference type="GO" id="GO:0016020">
    <property type="term" value="C:membrane"/>
    <property type="evidence" value="ECO:0007669"/>
    <property type="project" value="UniProtKB-SubCell"/>
</dbReference>
<dbReference type="PANTHER" id="PTHR43791">
    <property type="entry name" value="PERMEASE-RELATED"/>
    <property type="match status" value="1"/>
</dbReference>
<comment type="subcellular location">
    <subcellularLocation>
        <location evidence="1">Membrane</location>
        <topology evidence="1">Multi-pass membrane protein</topology>
    </subcellularLocation>
</comment>
<evidence type="ECO:0000256" key="4">
    <source>
        <dbReference type="ARBA" id="ARBA00022989"/>
    </source>
</evidence>
<feature type="transmembrane region" description="Helical" evidence="6">
    <location>
        <begin position="143"/>
        <end position="165"/>
    </location>
</feature>
<feature type="transmembrane region" description="Helical" evidence="6">
    <location>
        <begin position="12"/>
        <end position="32"/>
    </location>
</feature>
<evidence type="ECO:0000256" key="1">
    <source>
        <dbReference type="ARBA" id="ARBA00004141"/>
    </source>
</evidence>
<protein>
    <submittedName>
        <fullName evidence="8">MFS transporter</fullName>
    </submittedName>
</protein>
<keyword evidence="4 6" id="KW-1133">Transmembrane helix</keyword>
<dbReference type="PROSITE" id="PS50850">
    <property type="entry name" value="MFS"/>
    <property type="match status" value="1"/>
</dbReference>
<proteinExistence type="predicted"/>
<dbReference type="InterPro" id="IPR036259">
    <property type="entry name" value="MFS_trans_sf"/>
</dbReference>
<dbReference type="AlphaFoldDB" id="A0A939MK26"/>
<gene>
    <name evidence="8" type="ORF">J4G43_51515</name>
</gene>
<dbReference type="InterPro" id="IPR020846">
    <property type="entry name" value="MFS_dom"/>
</dbReference>
<dbReference type="Gene3D" id="1.20.1250.20">
    <property type="entry name" value="MFS general substrate transporter like domains"/>
    <property type="match status" value="2"/>
</dbReference>
<organism evidence="8">
    <name type="scientific">Bradyrhizobium barranii subsp. barranii</name>
    <dbReference type="NCBI Taxonomy" id="2823807"/>
    <lineage>
        <taxon>Bacteria</taxon>
        <taxon>Pseudomonadati</taxon>
        <taxon>Pseudomonadota</taxon>
        <taxon>Alphaproteobacteria</taxon>
        <taxon>Hyphomicrobiales</taxon>
        <taxon>Nitrobacteraceae</taxon>
        <taxon>Bradyrhizobium</taxon>
        <taxon>Bradyrhizobium barranii</taxon>
    </lineage>
</organism>
<keyword evidence="2" id="KW-0813">Transport</keyword>
<feature type="transmembrane region" description="Helical" evidence="6">
    <location>
        <begin position="85"/>
        <end position="103"/>
    </location>
</feature>
<accession>A0A939MK26</accession>